<keyword evidence="3" id="KW-0964">Secreted</keyword>
<evidence type="ECO:0000256" key="1">
    <source>
        <dbReference type="ARBA" id="ARBA00004191"/>
    </source>
</evidence>
<evidence type="ECO:0000313" key="10">
    <source>
        <dbReference type="EMBL" id="MFG3011163.1"/>
    </source>
</evidence>
<evidence type="ECO:0000256" key="6">
    <source>
        <dbReference type="ARBA" id="ARBA00023087"/>
    </source>
</evidence>
<accession>A0ABW7B1W8</accession>
<comment type="subcellular location">
    <subcellularLocation>
        <location evidence="1">Secreted</location>
        <location evidence="1">Cell wall</location>
    </subcellularLocation>
</comment>
<sequence length="123" mass="12390">PVEVPVNVCGNSVDAVALLNFPTGNGCGNDESAYGDTPAPSASVPPSPSTPTPPPTRVTETPRPTPSPTRSQTLPPAGEEQLGGPPQLAETGSKTLLATSAVSAALLTGGAMLYRRGRTASQR</sequence>
<dbReference type="Proteomes" id="UP001604267">
    <property type="component" value="Unassembled WGS sequence"/>
</dbReference>
<dbReference type="RefSeq" id="WP_392817431.1">
    <property type="nucleotide sequence ID" value="NZ_JBICYV010000005.1"/>
</dbReference>
<feature type="compositionally biased region" description="Low complexity" evidence="8">
    <location>
        <begin position="57"/>
        <end position="76"/>
    </location>
</feature>
<reference evidence="10 11" key="1">
    <citation type="submission" date="2024-10" db="EMBL/GenBank/DDBJ databases">
        <title>The Natural Products Discovery Center: Release of the First 8490 Sequenced Strains for Exploring Actinobacteria Biosynthetic Diversity.</title>
        <authorList>
            <person name="Kalkreuter E."/>
            <person name="Kautsar S.A."/>
            <person name="Yang D."/>
            <person name="Bader C.D."/>
            <person name="Teijaro C.N."/>
            <person name="Fluegel L."/>
            <person name="Davis C.M."/>
            <person name="Simpson J.R."/>
            <person name="Lauterbach L."/>
            <person name="Steele A.D."/>
            <person name="Gui C."/>
            <person name="Meng S."/>
            <person name="Li G."/>
            <person name="Viehrig K."/>
            <person name="Ye F."/>
            <person name="Su P."/>
            <person name="Kiefer A.F."/>
            <person name="Nichols A."/>
            <person name="Cepeda A.J."/>
            <person name="Yan W."/>
            <person name="Fan B."/>
            <person name="Jiang Y."/>
            <person name="Adhikari A."/>
            <person name="Zheng C.-J."/>
            <person name="Schuster L."/>
            <person name="Cowan T.M."/>
            <person name="Smanski M.J."/>
            <person name="Chevrette M.G."/>
            <person name="De Carvalho L.P.S."/>
            <person name="Shen B."/>
        </authorList>
    </citation>
    <scope>NUCLEOTIDE SEQUENCE [LARGE SCALE GENOMIC DNA]</scope>
    <source>
        <strain evidence="10 11">NPDC048320</strain>
    </source>
</reference>
<evidence type="ECO:0000313" key="11">
    <source>
        <dbReference type="Proteomes" id="UP001604267"/>
    </source>
</evidence>
<keyword evidence="6 7" id="KW-0034">Amyloid</keyword>
<gene>
    <name evidence="10" type="ORF">ACGFZB_11995</name>
</gene>
<evidence type="ECO:0000256" key="8">
    <source>
        <dbReference type="SAM" id="MobiDB-lite"/>
    </source>
</evidence>
<protein>
    <submittedName>
        <fullName evidence="10">Chaplin</fullName>
    </submittedName>
</protein>
<feature type="domain" description="Chaplin" evidence="9">
    <location>
        <begin position="1"/>
        <end position="29"/>
    </location>
</feature>
<dbReference type="Pfam" id="PF03777">
    <property type="entry name" value="ChpA-C"/>
    <property type="match status" value="1"/>
</dbReference>
<feature type="region of interest" description="Disordered" evidence="8">
    <location>
        <begin position="22"/>
        <end position="93"/>
    </location>
</feature>
<keyword evidence="5" id="KW-0130">Cell adhesion</keyword>
<comment type="caution">
    <text evidence="10">The sequence shown here is derived from an EMBL/GenBank/DDBJ whole genome shotgun (WGS) entry which is preliminary data.</text>
</comment>
<evidence type="ECO:0000256" key="4">
    <source>
        <dbReference type="ARBA" id="ARBA00022729"/>
    </source>
</evidence>
<evidence type="ECO:0000256" key="3">
    <source>
        <dbReference type="ARBA" id="ARBA00022525"/>
    </source>
</evidence>
<keyword evidence="4" id="KW-0732">Signal</keyword>
<evidence type="ECO:0000256" key="2">
    <source>
        <dbReference type="ARBA" id="ARBA00022512"/>
    </source>
</evidence>
<feature type="non-terminal residue" evidence="10">
    <location>
        <position position="1"/>
    </location>
</feature>
<proteinExistence type="predicted"/>
<dbReference type="EMBL" id="JBICYV010000005">
    <property type="protein sequence ID" value="MFG3011163.1"/>
    <property type="molecule type" value="Genomic_DNA"/>
</dbReference>
<name>A0ABW7B1W8_9ACTN</name>
<organism evidence="10 11">
    <name type="scientific">Streptomyces cinerochromogenes</name>
    <dbReference type="NCBI Taxonomy" id="66422"/>
    <lineage>
        <taxon>Bacteria</taxon>
        <taxon>Bacillati</taxon>
        <taxon>Actinomycetota</taxon>
        <taxon>Actinomycetes</taxon>
        <taxon>Kitasatosporales</taxon>
        <taxon>Streptomycetaceae</taxon>
        <taxon>Streptomyces</taxon>
    </lineage>
</organism>
<evidence type="ECO:0000259" key="9">
    <source>
        <dbReference type="PROSITE" id="PS51884"/>
    </source>
</evidence>
<feature type="compositionally biased region" description="Pro residues" evidence="8">
    <location>
        <begin position="43"/>
        <end position="56"/>
    </location>
</feature>
<keyword evidence="2" id="KW-0134">Cell wall</keyword>
<keyword evidence="11" id="KW-1185">Reference proteome</keyword>
<dbReference type="PROSITE" id="PS51884">
    <property type="entry name" value="CHAPLIN"/>
    <property type="match status" value="1"/>
</dbReference>
<evidence type="ECO:0000256" key="5">
    <source>
        <dbReference type="ARBA" id="ARBA00022889"/>
    </source>
</evidence>
<dbReference type="InterPro" id="IPR005528">
    <property type="entry name" value="ChpA-H"/>
</dbReference>
<evidence type="ECO:0000256" key="7">
    <source>
        <dbReference type="PROSITE-ProRule" id="PRU01232"/>
    </source>
</evidence>